<keyword evidence="2" id="KW-0472">Membrane</keyword>
<dbReference type="RefSeq" id="WP_174879310.1">
    <property type="nucleotide sequence ID" value="NZ_CADEPK010000012.1"/>
</dbReference>
<keyword evidence="2" id="KW-0812">Transmembrane</keyword>
<feature type="transmembrane region" description="Helical" evidence="2">
    <location>
        <begin position="256"/>
        <end position="276"/>
    </location>
</feature>
<sequence>MKQIYRFIGLLFIIILTGCQNDNSFKIDKVDVQAQVLPDGDLYVQEIFTYNVKGEMEYAERGLELLGHEGVEFFESYLPPQGKRLGEFSYENLERVNVDYSNKYSSYFSELNAEDEVKRIYYRYRINEAAKKYQDTAELEWNFFTFNEADLHNVTIEVLFMPHSYQGKEIEMFSYNRNGGEFTEQKGYSITYKTDLISEDDTLTQYYLFPANHLSEMSVKDSSTTREERLKDAIAREENYQLRESRFELVAKVLSHVQWVLIGLVLLSLLKAHILIAKWKARSIPLSEIESWSPVFQIYVYRKGEIKLHDFLAGVFSIYQKGFLSIKKVPASYRFQKVENAPKITLLFSYTGKRRALKDADLFLLRWLFRHHPDGTQGLILDSIAEPSKKEKNQKGYKRKLRRLLSEVKDWKKAIEKEFQVEFSIKENRLLKVFSVALVIVHLILVLSMFIADAKSWLTICLSAVCFIIGAFLVWKYSLKKRAACFYFIGSFFFAAQSHDDTSIVTHFNLVILSILLIILTPRVKLSKEMIIKREAVKRWRRILKYGGIPTEKRQQSFMTYVQTAIVLGVGKQFISRFKRKFPHERVDDIVLFDKEIMNMIESVIKPLKHITEKKVSPQKKNSKRTSSSSGGDTGGGDWPFDFGGGSDGGGDGGGD</sequence>
<dbReference type="PROSITE" id="PS51257">
    <property type="entry name" value="PROKAR_LIPOPROTEIN"/>
    <property type="match status" value="1"/>
</dbReference>
<evidence type="ECO:0000256" key="1">
    <source>
        <dbReference type="SAM" id="MobiDB-lite"/>
    </source>
</evidence>
<keyword evidence="2" id="KW-1133">Transmembrane helix</keyword>
<evidence type="ECO:0000259" key="4">
    <source>
        <dbReference type="Pfam" id="PF20990"/>
    </source>
</evidence>
<feature type="transmembrane region" description="Helical" evidence="2">
    <location>
        <begin position="430"/>
        <end position="451"/>
    </location>
</feature>
<accession>A0ABT9Z266</accession>
<feature type="transmembrane region" description="Helical" evidence="2">
    <location>
        <begin position="482"/>
        <end position="498"/>
    </location>
</feature>
<name>A0ABT9Z266_9BACI</name>
<dbReference type="InterPro" id="IPR048389">
    <property type="entry name" value="YciQ-like_C"/>
</dbReference>
<proteinExistence type="predicted"/>
<dbReference type="InterPro" id="IPR018702">
    <property type="entry name" value="DUF2207"/>
</dbReference>
<reference evidence="5 6" key="1">
    <citation type="submission" date="2023-07" db="EMBL/GenBank/DDBJ databases">
        <title>Genomic Encyclopedia of Type Strains, Phase IV (KMG-IV): sequencing the most valuable type-strain genomes for metagenomic binning, comparative biology and taxonomic classification.</title>
        <authorList>
            <person name="Goeker M."/>
        </authorList>
    </citation>
    <scope>NUCLEOTIDE SEQUENCE [LARGE SCALE GENOMIC DNA]</scope>
    <source>
        <strain evidence="5 6">DSM 17723</strain>
    </source>
</reference>
<organism evidence="5 6">
    <name type="scientific">Metabacillus niabensis</name>
    <dbReference type="NCBI Taxonomy" id="324854"/>
    <lineage>
        <taxon>Bacteria</taxon>
        <taxon>Bacillati</taxon>
        <taxon>Bacillota</taxon>
        <taxon>Bacilli</taxon>
        <taxon>Bacillales</taxon>
        <taxon>Bacillaceae</taxon>
        <taxon>Metabacillus</taxon>
    </lineage>
</organism>
<protein>
    <submittedName>
        <fullName evidence="5">Membrane protein YgcG</fullName>
    </submittedName>
</protein>
<evidence type="ECO:0000256" key="2">
    <source>
        <dbReference type="SAM" id="Phobius"/>
    </source>
</evidence>
<dbReference type="Pfam" id="PF09972">
    <property type="entry name" value="DUF2207"/>
    <property type="match status" value="1"/>
</dbReference>
<feature type="compositionally biased region" description="Gly residues" evidence="1">
    <location>
        <begin position="632"/>
        <end position="656"/>
    </location>
</feature>
<feature type="domain" description="Predicted membrane protein YciQ-like C-terminal" evidence="4">
    <location>
        <begin position="292"/>
        <end position="477"/>
    </location>
</feature>
<dbReference type="EMBL" id="JAUSTZ010000003">
    <property type="protein sequence ID" value="MDQ0225663.1"/>
    <property type="molecule type" value="Genomic_DNA"/>
</dbReference>
<feature type="region of interest" description="Disordered" evidence="1">
    <location>
        <begin position="613"/>
        <end position="656"/>
    </location>
</feature>
<keyword evidence="6" id="KW-1185">Reference proteome</keyword>
<dbReference type="Proteomes" id="UP001232245">
    <property type="component" value="Unassembled WGS sequence"/>
</dbReference>
<gene>
    <name evidence="5" type="ORF">J2S02_002007</name>
</gene>
<comment type="caution">
    <text evidence="5">The sequence shown here is derived from an EMBL/GenBank/DDBJ whole genome shotgun (WGS) entry which is preliminary data.</text>
</comment>
<evidence type="ECO:0000259" key="3">
    <source>
        <dbReference type="Pfam" id="PF09972"/>
    </source>
</evidence>
<dbReference type="Pfam" id="PF20990">
    <property type="entry name" value="DUF2207_C"/>
    <property type="match status" value="1"/>
</dbReference>
<feature type="transmembrane region" description="Helical" evidence="2">
    <location>
        <begin position="457"/>
        <end position="475"/>
    </location>
</feature>
<evidence type="ECO:0000313" key="6">
    <source>
        <dbReference type="Proteomes" id="UP001232245"/>
    </source>
</evidence>
<feature type="transmembrane region" description="Helical" evidence="2">
    <location>
        <begin position="504"/>
        <end position="524"/>
    </location>
</feature>
<feature type="domain" description="DUF2207" evidence="3">
    <location>
        <begin position="26"/>
        <end position="207"/>
    </location>
</feature>
<evidence type="ECO:0000313" key="5">
    <source>
        <dbReference type="EMBL" id="MDQ0225663.1"/>
    </source>
</evidence>